<dbReference type="EMBL" id="OC914850">
    <property type="protein sequence ID" value="CAD7636815.1"/>
    <property type="molecule type" value="Genomic_DNA"/>
</dbReference>
<comment type="catalytic activity">
    <reaction evidence="6">
        <text>(2S)-2-methylbutanoyl-CoA + oxidized [electron-transfer flavoprotein] + H(+) = (2E)-2-methylbut-2-enoyl-CoA + reduced [electron-transfer flavoprotein]</text>
        <dbReference type="Rhea" id="RHEA:48256"/>
        <dbReference type="Rhea" id="RHEA-COMP:10685"/>
        <dbReference type="Rhea" id="RHEA-COMP:10686"/>
        <dbReference type="ChEBI" id="CHEBI:15378"/>
        <dbReference type="ChEBI" id="CHEBI:57337"/>
        <dbReference type="ChEBI" id="CHEBI:57692"/>
        <dbReference type="ChEBI" id="CHEBI:58307"/>
        <dbReference type="ChEBI" id="CHEBI:88166"/>
    </reaction>
    <physiologicalReaction direction="left-to-right" evidence="6">
        <dbReference type="Rhea" id="RHEA:48257"/>
    </physiologicalReaction>
</comment>
<evidence type="ECO:0000256" key="7">
    <source>
        <dbReference type="RuleBase" id="RU362125"/>
    </source>
</evidence>
<accession>A0A7R9LA70</accession>
<dbReference type="InterPro" id="IPR052547">
    <property type="entry name" value="Mito_Isobutyryl-CoADH"/>
</dbReference>
<evidence type="ECO:0000259" key="8">
    <source>
        <dbReference type="Pfam" id="PF00441"/>
    </source>
</evidence>
<feature type="domain" description="Acyl-CoA oxidase/dehydrogenase middle" evidence="9">
    <location>
        <begin position="155"/>
        <end position="243"/>
    </location>
</feature>
<feature type="domain" description="Acyl-CoA dehydrogenase/oxidase C-terminal" evidence="8">
    <location>
        <begin position="257"/>
        <end position="413"/>
    </location>
</feature>
<dbReference type="GO" id="GO:0050660">
    <property type="term" value="F:flavin adenine dinucleotide binding"/>
    <property type="evidence" value="ECO:0007669"/>
    <property type="project" value="InterPro"/>
</dbReference>
<dbReference type="InterPro" id="IPR046373">
    <property type="entry name" value="Acyl-CoA_Oxase/DH_mid-dom_sf"/>
</dbReference>
<keyword evidence="4 7" id="KW-0274">FAD</keyword>
<evidence type="ECO:0000256" key="1">
    <source>
        <dbReference type="ARBA" id="ARBA00001974"/>
    </source>
</evidence>
<evidence type="ECO:0000259" key="9">
    <source>
        <dbReference type="Pfam" id="PF02770"/>
    </source>
</evidence>
<dbReference type="Gene3D" id="1.20.140.10">
    <property type="entry name" value="Butyryl-CoA Dehydrogenase, subunit A, domain 3"/>
    <property type="match status" value="1"/>
</dbReference>
<sequence>MLSLMAKVGTNCPKILCQTLIRQFSEFSRNTLIDASIGLNAEQRQLQEMAYQFSINEFRPHMREWDQNEYLPVDKLRKSAELGFGGLYTPAEKGGTGLSRLDTSIVIEALAQGCVSTTALLSIHNMVCAMIAQFGNDRQIQTLIPDLVSMRKIGAYCLTEPNAGSDAANLETRAQKFKDSYILNGTKSFISGGGESDVFLVMCRTGGAGPKVEKGSEGLSFGHKESKMGWNSQPTRQVILEDCKVSANNLLGSEGIGFNIAMSGINGGRVNIASCSLGGAQWALEETLRYTCDRKQFGQPIADFQNTRFELATMASDLLSSRLAVRMAAKAMDDKQMGLDTNDTHIPVSSLCAMSKLLATERCHNIIDRCLQLFGGYGYLKDYPIQQLLRDTRVHRILEGTNEIMKVIIAKDLIDKHIESHLTNNSRKPMSFTNGISKDKSEHLLQNNRSAVAS</sequence>
<evidence type="ECO:0000256" key="4">
    <source>
        <dbReference type="ARBA" id="ARBA00022827"/>
    </source>
</evidence>
<dbReference type="Proteomes" id="UP000728032">
    <property type="component" value="Unassembled WGS sequence"/>
</dbReference>
<dbReference type="PANTHER" id="PTHR43831:SF1">
    <property type="entry name" value="ISOBUTYRYL-COA DEHYDROGENASE, MITOCHONDRIAL"/>
    <property type="match status" value="1"/>
</dbReference>
<dbReference type="SUPFAM" id="SSF47203">
    <property type="entry name" value="Acyl-CoA dehydrogenase C-terminal domain-like"/>
    <property type="match status" value="1"/>
</dbReference>
<dbReference type="OrthoDB" id="10254877at2759"/>
<organism evidence="11">
    <name type="scientific">Oppiella nova</name>
    <dbReference type="NCBI Taxonomy" id="334625"/>
    <lineage>
        <taxon>Eukaryota</taxon>
        <taxon>Metazoa</taxon>
        <taxon>Ecdysozoa</taxon>
        <taxon>Arthropoda</taxon>
        <taxon>Chelicerata</taxon>
        <taxon>Arachnida</taxon>
        <taxon>Acari</taxon>
        <taxon>Acariformes</taxon>
        <taxon>Sarcoptiformes</taxon>
        <taxon>Oribatida</taxon>
        <taxon>Brachypylina</taxon>
        <taxon>Oppioidea</taxon>
        <taxon>Oppiidae</taxon>
        <taxon>Oppiella</taxon>
    </lineage>
</organism>
<dbReference type="EMBL" id="CAJPVJ010000025">
    <property type="protein sequence ID" value="CAG2158791.1"/>
    <property type="molecule type" value="Genomic_DNA"/>
</dbReference>
<dbReference type="FunFam" id="1.20.140.10:FF:000001">
    <property type="entry name" value="Acyl-CoA dehydrogenase"/>
    <property type="match status" value="1"/>
</dbReference>
<evidence type="ECO:0000313" key="12">
    <source>
        <dbReference type="Proteomes" id="UP000728032"/>
    </source>
</evidence>
<dbReference type="Pfam" id="PF02771">
    <property type="entry name" value="Acyl-CoA_dh_N"/>
    <property type="match status" value="1"/>
</dbReference>
<feature type="domain" description="Acyl-CoA dehydrogenase/oxidase N-terminal" evidence="10">
    <location>
        <begin position="41"/>
        <end position="150"/>
    </location>
</feature>
<dbReference type="AlphaFoldDB" id="A0A7R9LA70"/>
<name>A0A7R9LA70_9ACAR</name>
<keyword evidence="12" id="KW-1185">Reference proteome</keyword>
<evidence type="ECO:0000256" key="2">
    <source>
        <dbReference type="ARBA" id="ARBA00009347"/>
    </source>
</evidence>
<protein>
    <recommendedName>
        <fullName evidence="13">Acyl-CoA dehydrogenase</fullName>
    </recommendedName>
</protein>
<dbReference type="Gene3D" id="1.10.540.10">
    <property type="entry name" value="Acyl-CoA dehydrogenase/oxidase, N-terminal domain"/>
    <property type="match status" value="1"/>
</dbReference>
<dbReference type="GO" id="GO:0005739">
    <property type="term" value="C:mitochondrion"/>
    <property type="evidence" value="ECO:0007669"/>
    <property type="project" value="TreeGrafter"/>
</dbReference>
<evidence type="ECO:0008006" key="13">
    <source>
        <dbReference type="Google" id="ProtNLM"/>
    </source>
</evidence>
<gene>
    <name evidence="11" type="ORF">ONB1V03_LOCUS439</name>
</gene>
<proteinExistence type="inferred from homology"/>
<comment type="cofactor">
    <cofactor evidence="1 7">
        <name>FAD</name>
        <dbReference type="ChEBI" id="CHEBI:57692"/>
    </cofactor>
</comment>
<keyword evidence="3 7" id="KW-0285">Flavoprotein</keyword>
<evidence type="ECO:0000313" key="11">
    <source>
        <dbReference type="EMBL" id="CAD7636815.1"/>
    </source>
</evidence>
<dbReference type="PANTHER" id="PTHR43831">
    <property type="entry name" value="ISOBUTYRYL-COA DEHYDROGENASE"/>
    <property type="match status" value="1"/>
</dbReference>
<dbReference type="InterPro" id="IPR037069">
    <property type="entry name" value="AcylCoA_DH/ox_N_sf"/>
</dbReference>
<evidence type="ECO:0000256" key="6">
    <source>
        <dbReference type="ARBA" id="ARBA00049552"/>
    </source>
</evidence>
<evidence type="ECO:0000256" key="5">
    <source>
        <dbReference type="ARBA" id="ARBA00023002"/>
    </source>
</evidence>
<dbReference type="InterPro" id="IPR009100">
    <property type="entry name" value="AcylCoA_DH/oxidase_NM_dom_sf"/>
</dbReference>
<dbReference type="InterPro" id="IPR006091">
    <property type="entry name" value="Acyl-CoA_Oxase/DH_mid-dom"/>
</dbReference>
<keyword evidence="5 7" id="KW-0560">Oxidoreductase</keyword>
<comment type="similarity">
    <text evidence="2 7">Belongs to the acyl-CoA dehydrogenase family.</text>
</comment>
<evidence type="ECO:0000259" key="10">
    <source>
        <dbReference type="Pfam" id="PF02771"/>
    </source>
</evidence>
<reference evidence="11" key="1">
    <citation type="submission" date="2020-11" db="EMBL/GenBank/DDBJ databases">
        <authorList>
            <person name="Tran Van P."/>
        </authorList>
    </citation>
    <scope>NUCLEOTIDE SEQUENCE</scope>
</reference>
<dbReference type="SUPFAM" id="SSF56645">
    <property type="entry name" value="Acyl-CoA dehydrogenase NM domain-like"/>
    <property type="match status" value="1"/>
</dbReference>
<evidence type="ECO:0000256" key="3">
    <source>
        <dbReference type="ARBA" id="ARBA00022630"/>
    </source>
</evidence>
<dbReference type="Gene3D" id="2.40.110.10">
    <property type="entry name" value="Butyryl-CoA Dehydrogenase, subunit A, domain 2"/>
    <property type="match status" value="1"/>
</dbReference>
<dbReference type="InterPro" id="IPR009075">
    <property type="entry name" value="AcylCo_DH/oxidase_C"/>
</dbReference>
<dbReference type="Pfam" id="PF00441">
    <property type="entry name" value="Acyl-CoA_dh_1"/>
    <property type="match status" value="1"/>
</dbReference>
<dbReference type="InterPro" id="IPR036250">
    <property type="entry name" value="AcylCo_DH-like_C"/>
</dbReference>
<dbReference type="InterPro" id="IPR013786">
    <property type="entry name" value="AcylCoA_DH/ox_N"/>
</dbReference>
<dbReference type="GO" id="GO:0016627">
    <property type="term" value="F:oxidoreductase activity, acting on the CH-CH group of donors"/>
    <property type="evidence" value="ECO:0007669"/>
    <property type="project" value="InterPro"/>
</dbReference>
<dbReference type="Pfam" id="PF02770">
    <property type="entry name" value="Acyl-CoA_dh_M"/>
    <property type="match status" value="1"/>
</dbReference>